<keyword evidence="1 4" id="KW-0349">Heme</keyword>
<keyword evidence="2 4" id="KW-0479">Metal-binding</keyword>
<organism evidence="7 8">
    <name type="scientific">Termitidicoccus mucosus</name>
    <dbReference type="NCBI Taxonomy" id="1184151"/>
    <lineage>
        <taxon>Bacteria</taxon>
        <taxon>Pseudomonadati</taxon>
        <taxon>Verrucomicrobiota</taxon>
        <taxon>Opitutia</taxon>
        <taxon>Opitutales</taxon>
        <taxon>Opitutaceae</taxon>
        <taxon>Termitidicoccus</taxon>
    </lineage>
</organism>
<keyword evidence="3 4" id="KW-0408">Iron</keyword>
<evidence type="ECO:0000256" key="2">
    <source>
        <dbReference type="ARBA" id="ARBA00022723"/>
    </source>
</evidence>
<keyword evidence="5" id="KW-1133">Transmembrane helix</keyword>
<reference evidence="7 8" key="1">
    <citation type="submission" date="2016-01" db="EMBL/GenBank/DDBJ databases">
        <title>High potential of lignocellulose degradation of a new Verrucomicrobia species.</title>
        <authorList>
            <person name="Wang Y."/>
            <person name="Shi Y."/>
            <person name="Qiu Z."/>
            <person name="Liu S."/>
            <person name="Yang H."/>
        </authorList>
    </citation>
    <scope>NUCLEOTIDE SEQUENCE [LARGE SCALE GENOMIC DNA]</scope>
    <source>
        <strain evidence="7 8">TSB47</strain>
    </source>
</reference>
<dbReference type="OrthoDB" id="9809720at2"/>
<dbReference type="PANTHER" id="PTHR35008">
    <property type="entry name" value="BLL4482 PROTEIN-RELATED"/>
    <property type="match status" value="1"/>
</dbReference>
<evidence type="ECO:0000313" key="7">
    <source>
        <dbReference type="EMBL" id="OAM91720.1"/>
    </source>
</evidence>
<dbReference type="GO" id="GO:0046872">
    <property type="term" value="F:metal ion binding"/>
    <property type="evidence" value="ECO:0007669"/>
    <property type="project" value="UniProtKB-KW"/>
</dbReference>
<dbReference type="EMBL" id="LRRQ01000015">
    <property type="protein sequence ID" value="OAM91720.1"/>
    <property type="molecule type" value="Genomic_DNA"/>
</dbReference>
<dbReference type="SUPFAM" id="SSF46626">
    <property type="entry name" value="Cytochrome c"/>
    <property type="match status" value="1"/>
</dbReference>
<gene>
    <name evidence="7" type="ORF">AW736_01385</name>
</gene>
<accession>A0A178IP96</accession>
<dbReference type="GO" id="GO:0020037">
    <property type="term" value="F:heme binding"/>
    <property type="evidence" value="ECO:0007669"/>
    <property type="project" value="InterPro"/>
</dbReference>
<keyword evidence="5" id="KW-0812">Transmembrane</keyword>
<evidence type="ECO:0000256" key="5">
    <source>
        <dbReference type="SAM" id="Phobius"/>
    </source>
</evidence>
<dbReference type="Gene3D" id="1.10.760.10">
    <property type="entry name" value="Cytochrome c-like domain"/>
    <property type="match status" value="1"/>
</dbReference>
<sequence>MSARNPSDNDPRIEQPGASDREIQSVHAILLREKNEPAEGYSPMPLLLTFFVCAMFIGVAIYFVNNLGGFSPLAYDERYTLEMGEAAARGGGAKAAVDPIAQGKKLFAICATCHQAAGTGVPGAYPPLAGSEWANGSEERVIRILLHGLTGELKVHGQTYNGNMPAFGPGGGYNWSDDKIAAVLTYVRQEWGNTGGPISAEQVTAIRTKGAAGRTKPWTQPELEAIP</sequence>
<comment type="caution">
    <text evidence="7">The sequence shown here is derived from an EMBL/GenBank/DDBJ whole genome shotgun (WGS) entry which is preliminary data.</text>
</comment>
<dbReference type="InterPro" id="IPR051459">
    <property type="entry name" value="Cytochrome_c-type_DH"/>
</dbReference>
<dbReference type="AlphaFoldDB" id="A0A178IP96"/>
<dbReference type="Proteomes" id="UP000078486">
    <property type="component" value="Unassembled WGS sequence"/>
</dbReference>
<dbReference type="Pfam" id="PF00034">
    <property type="entry name" value="Cytochrom_C"/>
    <property type="match status" value="1"/>
</dbReference>
<dbReference type="InterPro" id="IPR036909">
    <property type="entry name" value="Cyt_c-like_dom_sf"/>
</dbReference>
<evidence type="ECO:0000256" key="4">
    <source>
        <dbReference type="PROSITE-ProRule" id="PRU00433"/>
    </source>
</evidence>
<dbReference type="PROSITE" id="PS51007">
    <property type="entry name" value="CYTC"/>
    <property type="match status" value="1"/>
</dbReference>
<feature type="transmembrane region" description="Helical" evidence="5">
    <location>
        <begin position="44"/>
        <end position="64"/>
    </location>
</feature>
<dbReference type="GO" id="GO:0009055">
    <property type="term" value="F:electron transfer activity"/>
    <property type="evidence" value="ECO:0007669"/>
    <property type="project" value="InterPro"/>
</dbReference>
<evidence type="ECO:0000259" key="6">
    <source>
        <dbReference type="PROSITE" id="PS51007"/>
    </source>
</evidence>
<evidence type="ECO:0000313" key="8">
    <source>
        <dbReference type="Proteomes" id="UP000078486"/>
    </source>
</evidence>
<feature type="domain" description="Cytochrome c" evidence="6">
    <location>
        <begin position="98"/>
        <end position="191"/>
    </location>
</feature>
<keyword evidence="5" id="KW-0472">Membrane</keyword>
<evidence type="ECO:0000256" key="3">
    <source>
        <dbReference type="ARBA" id="ARBA00023004"/>
    </source>
</evidence>
<protein>
    <submittedName>
        <fullName evidence="7">Cytochrome C</fullName>
    </submittedName>
</protein>
<dbReference type="PANTHER" id="PTHR35008:SF8">
    <property type="entry name" value="ALCOHOL DEHYDROGENASE CYTOCHROME C SUBUNIT"/>
    <property type="match status" value="1"/>
</dbReference>
<dbReference type="InterPro" id="IPR009056">
    <property type="entry name" value="Cyt_c-like_dom"/>
</dbReference>
<dbReference type="STRING" id="1184151.AW736_01385"/>
<proteinExistence type="predicted"/>
<dbReference type="RefSeq" id="WP_068768489.1">
    <property type="nucleotide sequence ID" value="NZ_CP109796.1"/>
</dbReference>
<evidence type="ECO:0000256" key="1">
    <source>
        <dbReference type="ARBA" id="ARBA00022617"/>
    </source>
</evidence>
<name>A0A178IP96_9BACT</name>
<keyword evidence="8" id="KW-1185">Reference proteome</keyword>